<sequence>MRATVRGLLLAAAVGGAVVSVAPAVSAATIPADVCSPASVVEVASCTPYWKQSEGHSSKSFCDWAGSSGAQAGRWTGWNCSQALNGWELWVRTCTARAGETPASREESTV</sequence>
<reference evidence="2 3" key="1">
    <citation type="submission" date="2022-06" db="EMBL/GenBank/DDBJ databases">
        <title>Genomic Encyclopedia of Type Strains, Phase I: the one thousand microbial genomes (KMG-I) project.</title>
        <authorList>
            <person name="Kyrpides N."/>
        </authorList>
    </citation>
    <scope>NUCLEOTIDE SEQUENCE [LARGE SCALE GENOMIC DNA]</scope>
    <source>
        <strain evidence="2 3">DSM 43889</strain>
    </source>
</reference>
<evidence type="ECO:0000313" key="3">
    <source>
        <dbReference type="Proteomes" id="UP000791080"/>
    </source>
</evidence>
<evidence type="ECO:0000313" key="2">
    <source>
        <dbReference type="EMBL" id="MCP2330233.1"/>
    </source>
</evidence>
<keyword evidence="1" id="KW-0732">Signal</keyword>
<protein>
    <recommendedName>
        <fullName evidence="4">Secreted protein</fullName>
    </recommendedName>
</protein>
<dbReference type="RefSeq" id="WP_030106203.1">
    <property type="nucleotide sequence ID" value="NZ_AUBJ02000001.1"/>
</dbReference>
<keyword evidence="3" id="KW-1185">Reference proteome</keyword>
<dbReference type="Proteomes" id="UP000791080">
    <property type="component" value="Unassembled WGS sequence"/>
</dbReference>
<organism evidence="2 3">
    <name type="scientific">Actinoalloteichus caeruleus DSM 43889</name>
    <dbReference type="NCBI Taxonomy" id="1120930"/>
    <lineage>
        <taxon>Bacteria</taxon>
        <taxon>Bacillati</taxon>
        <taxon>Actinomycetota</taxon>
        <taxon>Actinomycetes</taxon>
        <taxon>Pseudonocardiales</taxon>
        <taxon>Pseudonocardiaceae</taxon>
        <taxon>Actinoalloteichus</taxon>
        <taxon>Actinoalloteichus cyanogriseus</taxon>
    </lineage>
</organism>
<feature type="signal peptide" evidence="1">
    <location>
        <begin position="1"/>
        <end position="27"/>
    </location>
</feature>
<evidence type="ECO:0008006" key="4">
    <source>
        <dbReference type="Google" id="ProtNLM"/>
    </source>
</evidence>
<evidence type="ECO:0000256" key="1">
    <source>
        <dbReference type="SAM" id="SignalP"/>
    </source>
</evidence>
<comment type="caution">
    <text evidence="2">The sequence shown here is derived from an EMBL/GenBank/DDBJ whole genome shotgun (WGS) entry which is preliminary data.</text>
</comment>
<feature type="chain" id="PRO_5046074225" description="Secreted protein" evidence="1">
    <location>
        <begin position="28"/>
        <end position="110"/>
    </location>
</feature>
<dbReference type="EMBL" id="AUBJ02000001">
    <property type="protein sequence ID" value="MCP2330233.1"/>
    <property type="molecule type" value="Genomic_DNA"/>
</dbReference>
<accession>A0ABT1JCM0</accession>
<gene>
    <name evidence="2" type="ORF">G443_000503</name>
</gene>
<name>A0ABT1JCM0_ACTCY</name>
<proteinExistence type="predicted"/>